<dbReference type="InterPro" id="IPR029071">
    <property type="entry name" value="Ubiquitin-like_domsf"/>
</dbReference>
<dbReference type="InterPro" id="IPR000626">
    <property type="entry name" value="Ubiquitin-like_dom"/>
</dbReference>
<evidence type="ECO:0000313" key="4">
    <source>
        <dbReference type="Proteomes" id="UP000219286"/>
    </source>
</evidence>
<evidence type="ECO:0000259" key="2">
    <source>
        <dbReference type="PROSITE" id="PS50053"/>
    </source>
</evidence>
<feature type="compositionally biased region" description="Basic and acidic residues" evidence="1">
    <location>
        <begin position="77"/>
        <end position="103"/>
    </location>
</feature>
<dbReference type="EMBL" id="LFMI01000878">
    <property type="protein sequence ID" value="OTA08807.1"/>
    <property type="molecule type" value="Genomic_DNA"/>
</dbReference>
<dbReference type="SUPFAM" id="SSF54236">
    <property type="entry name" value="Ubiquitin-like"/>
    <property type="match status" value="1"/>
</dbReference>
<sequence>MSDEVAAAPVRKKKLPFKPTALRNVAPVSKPATAAEDGKKGDGDGDDDGLDLFRQSREMERIVAAERERKLNKKKQKQAEQERHLSDMAEKQLLESDEHHEEDTAGLPLKSSAGFEDAQATPVDDSLALDGDGFSRELVTPPPSKRSRRDSDQGSKSSKRRRSAAEPLEDDPFHSSPAQRSTRSNSNLHTPSKRPQRISATPSGAPLIDLDSASEPESDPDDGVDAEDKDVSTAAPPSAQQREDSVEFVGSGTLSGDILSPTPRAQTTTEMEEDDDEFDEYVRKAEAQRARDKDMMQLDSEKTVEKAAAAQIMVQSSIPGTKPACIKYLFNKPLRLIRDSWIALQRRKGVQLPITSDNDIVLTWQQKRVYTNSTLLSLGIRPQGDGKIIADEYSKGGLLEGRTKVALEAWTAEGFRQWEDEEEMRLRREAGELPEEEPTQEPEEKRKKLRIKLVAKGMDVVKLSVLPETTVETLIVGFQTQRSVASDKDVSIWFDGERLEEHQTMEDAGIDEMDTLEVHIK</sequence>
<comment type="caution">
    <text evidence="3">The sequence shown here is derived from an EMBL/GenBank/DDBJ whole genome shotgun (WGS) entry which is preliminary data.</text>
</comment>
<feature type="region of interest" description="Disordered" evidence="1">
    <location>
        <begin position="1"/>
        <end position="279"/>
    </location>
</feature>
<protein>
    <recommendedName>
        <fullName evidence="2">Ubiquitin-like domain-containing protein</fullName>
    </recommendedName>
</protein>
<dbReference type="InterPro" id="IPR022617">
    <property type="entry name" value="Rad60/SUMO-like_dom"/>
</dbReference>
<accession>A0A2H2ZNB1</accession>
<evidence type="ECO:0000256" key="1">
    <source>
        <dbReference type="SAM" id="MobiDB-lite"/>
    </source>
</evidence>
<organism evidence="3 4">
    <name type="scientific">Trichoderma parareesei</name>
    <name type="common">Filamentous fungus</name>
    <dbReference type="NCBI Taxonomy" id="858221"/>
    <lineage>
        <taxon>Eukaryota</taxon>
        <taxon>Fungi</taxon>
        <taxon>Dikarya</taxon>
        <taxon>Ascomycota</taxon>
        <taxon>Pezizomycotina</taxon>
        <taxon>Sordariomycetes</taxon>
        <taxon>Hypocreomycetidae</taxon>
        <taxon>Hypocreales</taxon>
        <taxon>Hypocreaceae</taxon>
        <taxon>Trichoderma</taxon>
    </lineage>
</organism>
<feature type="compositionally biased region" description="Acidic residues" evidence="1">
    <location>
        <begin position="212"/>
        <end position="228"/>
    </location>
</feature>
<dbReference type="Proteomes" id="UP000219286">
    <property type="component" value="Unassembled WGS sequence"/>
</dbReference>
<dbReference type="OrthoDB" id="3365399at2759"/>
<reference evidence="3 4" key="1">
    <citation type="journal article" date="2015" name="Genome Announc.">
        <title>Genome sequence and annotation of Trichoderma parareesei, the ancestor of the cellulase producer Trichoderma reesei.</title>
        <authorList>
            <person name="Yang D."/>
            <person name="Pomraning K."/>
            <person name="Kopchinskiy A."/>
            <person name="Karimi Aghcheh R."/>
            <person name="Atanasova L."/>
            <person name="Chenthamara K."/>
            <person name="Baker S.E."/>
            <person name="Zhang R."/>
            <person name="Shen Q."/>
            <person name="Freitag M."/>
            <person name="Kubicek C.P."/>
            <person name="Druzhinina I.S."/>
        </authorList>
    </citation>
    <scope>NUCLEOTIDE SEQUENCE [LARGE SCALE GENOMIC DNA]</scope>
    <source>
        <strain evidence="3 4">CBS 125925</strain>
    </source>
</reference>
<feature type="compositionally biased region" description="Polar residues" evidence="1">
    <location>
        <begin position="176"/>
        <end position="190"/>
    </location>
</feature>
<feature type="domain" description="Ubiquitin-like" evidence="2">
    <location>
        <begin position="447"/>
        <end position="521"/>
    </location>
</feature>
<gene>
    <name evidence="3" type="ORF">A9Z42_0005270</name>
</gene>
<evidence type="ECO:0000313" key="3">
    <source>
        <dbReference type="EMBL" id="OTA08807.1"/>
    </source>
</evidence>
<dbReference type="PROSITE" id="PS50053">
    <property type="entry name" value="UBIQUITIN_2"/>
    <property type="match status" value="1"/>
</dbReference>
<dbReference type="AlphaFoldDB" id="A0A2H2ZNB1"/>
<feature type="compositionally biased region" description="Basic and acidic residues" evidence="1">
    <location>
        <begin position="54"/>
        <end position="69"/>
    </location>
</feature>
<dbReference type="Gene3D" id="3.10.20.90">
    <property type="entry name" value="Phosphatidylinositol 3-kinase Catalytic Subunit, Chain A, domain 1"/>
    <property type="match status" value="1"/>
</dbReference>
<name>A0A2H2ZNB1_TRIPA</name>
<dbReference type="Pfam" id="PF11976">
    <property type="entry name" value="Rad60-SLD"/>
    <property type="match status" value="1"/>
</dbReference>
<keyword evidence="4" id="KW-1185">Reference proteome</keyword>
<proteinExistence type="predicted"/>
<feature type="compositionally biased region" description="Acidic residues" evidence="1">
    <location>
        <begin position="270"/>
        <end position="279"/>
    </location>
</feature>